<feature type="signal peptide" evidence="2">
    <location>
        <begin position="1"/>
        <end position="20"/>
    </location>
</feature>
<reference evidence="3 4" key="1">
    <citation type="submission" date="2024-06" db="EMBL/GenBank/DDBJ databases">
        <title>The Natural Products Discovery Center: Release of the First 8490 Sequenced Strains for Exploring Actinobacteria Biosynthetic Diversity.</title>
        <authorList>
            <person name="Kalkreuter E."/>
            <person name="Kautsar S.A."/>
            <person name="Yang D."/>
            <person name="Bader C.D."/>
            <person name="Teijaro C.N."/>
            <person name="Fluegel L."/>
            <person name="Davis C.M."/>
            <person name="Simpson J.R."/>
            <person name="Lauterbach L."/>
            <person name="Steele A.D."/>
            <person name="Gui C."/>
            <person name="Meng S."/>
            <person name="Li G."/>
            <person name="Viehrig K."/>
            <person name="Ye F."/>
            <person name="Su P."/>
            <person name="Kiefer A.F."/>
            <person name="Nichols A."/>
            <person name="Cepeda A.J."/>
            <person name="Yan W."/>
            <person name="Fan B."/>
            <person name="Jiang Y."/>
            <person name="Adhikari A."/>
            <person name="Zheng C.-J."/>
            <person name="Schuster L."/>
            <person name="Cowan T.M."/>
            <person name="Smanski M.J."/>
            <person name="Chevrette M.G."/>
            <person name="De Carvalho L.P.S."/>
            <person name="Shen B."/>
        </authorList>
    </citation>
    <scope>NUCLEOTIDE SEQUENCE [LARGE SCALE GENOMIC DNA]</scope>
    <source>
        <strain evidence="3 4">NPDC046838</strain>
    </source>
</reference>
<evidence type="ECO:0000313" key="4">
    <source>
        <dbReference type="Proteomes" id="UP001551176"/>
    </source>
</evidence>
<keyword evidence="2" id="KW-0732">Signal</keyword>
<feature type="chain" id="PRO_5047379575" description="Lipoprotein" evidence="2">
    <location>
        <begin position="21"/>
        <end position="181"/>
    </location>
</feature>
<name>A0ABV3BY16_9ACTN</name>
<evidence type="ECO:0000256" key="1">
    <source>
        <dbReference type="SAM" id="MobiDB-lite"/>
    </source>
</evidence>
<dbReference type="EMBL" id="JBEYXV010000023">
    <property type="protein sequence ID" value="MEU6825911.1"/>
    <property type="molecule type" value="Genomic_DNA"/>
</dbReference>
<keyword evidence="4" id="KW-1185">Reference proteome</keyword>
<protein>
    <recommendedName>
        <fullName evidence="5">Lipoprotein</fullName>
    </recommendedName>
</protein>
<feature type="compositionally biased region" description="Acidic residues" evidence="1">
    <location>
        <begin position="89"/>
        <end position="101"/>
    </location>
</feature>
<evidence type="ECO:0000256" key="2">
    <source>
        <dbReference type="SAM" id="SignalP"/>
    </source>
</evidence>
<comment type="caution">
    <text evidence="3">The sequence shown here is derived from an EMBL/GenBank/DDBJ whole genome shotgun (WGS) entry which is preliminary data.</text>
</comment>
<dbReference type="Proteomes" id="UP001551176">
    <property type="component" value="Unassembled WGS sequence"/>
</dbReference>
<feature type="region of interest" description="Disordered" evidence="1">
    <location>
        <begin position="21"/>
        <end position="155"/>
    </location>
</feature>
<proteinExistence type="predicted"/>
<gene>
    <name evidence="3" type="ORF">ABZ921_35310</name>
</gene>
<feature type="compositionally biased region" description="Low complexity" evidence="1">
    <location>
        <begin position="118"/>
        <end position="137"/>
    </location>
</feature>
<dbReference type="RefSeq" id="WP_359356727.1">
    <property type="nucleotide sequence ID" value="NZ_JBEYXV010000023.1"/>
</dbReference>
<organism evidence="3 4">
    <name type="scientific">Streptomyces atriruber</name>
    <dbReference type="NCBI Taxonomy" id="545121"/>
    <lineage>
        <taxon>Bacteria</taxon>
        <taxon>Bacillati</taxon>
        <taxon>Actinomycetota</taxon>
        <taxon>Actinomycetes</taxon>
        <taxon>Kitasatosporales</taxon>
        <taxon>Streptomycetaceae</taxon>
        <taxon>Streptomyces</taxon>
    </lineage>
</organism>
<dbReference type="PROSITE" id="PS51257">
    <property type="entry name" value="PROKAR_LIPOPROTEIN"/>
    <property type="match status" value="1"/>
</dbReference>
<accession>A0ABV3BY16</accession>
<evidence type="ECO:0008006" key="5">
    <source>
        <dbReference type="Google" id="ProtNLM"/>
    </source>
</evidence>
<sequence length="181" mass="18429">MHRPTTTAAAALLVTMAVSAATSAAVSGCMSADRPSGSGQGPAAATAPPPVPRTEEKRRPVIVQAPAREALERMGPPSHPATRKATSETESETASEAESEADPATGPSTPSPPRTHRPAPASAATPVRRPAATRPDAGATRPAPAKAPTGPDTNVCALGEAYGKWRPNSPEAVICRNTYGR</sequence>
<evidence type="ECO:0000313" key="3">
    <source>
        <dbReference type="EMBL" id="MEU6825911.1"/>
    </source>
</evidence>